<keyword evidence="1" id="KW-0378">Hydrolase</keyword>
<dbReference type="SUPFAM" id="SSF53474">
    <property type="entry name" value="alpha/beta-Hydrolases"/>
    <property type="match status" value="1"/>
</dbReference>
<dbReference type="Gene3D" id="3.40.50.1820">
    <property type="entry name" value="alpha/beta hydrolase"/>
    <property type="match status" value="1"/>
</dbReference>
<protein>
    <submittedName>
        <fullName evidence="1">Alpha/beta hydrolase</fullName>
    </submittedName>
</protein>
<dbReference type="InterPro" id="IPR029058">
    <property type="entry name" value="AB_hydrolase_fold"/>
</dbReference>
<dbReference type="GO" id="GO:0016787">
    <property type="term" value="F:hydrolase activity"/>
    <property type="evidence" value="ECO:0007669"/>
    <property type="project" value="UniProtKB-KW"/>
</dbReference>
<dbReference type="EMBL" id="JAWRCP010000002">
    <property type="protein sequence ID" value="MDW6094374.1"/>
    <property type="molecule type" value="Genomic_DNA"/>
</dbReference>
<evidence type="ECO:0000313" key="1">
    <source>
        <dbReference type="EMBL" id="MDW6094374.1"/>
    </source>
</evidence>
<comment type="caution">
    <text evidence="1">The sequence shown here is derived from an EMBL/GenBank/DDBJ whole genome shotgun (WGS) entry which is preliminary data.</text>
</comment>
<keyword evidence="2" id="KW-1185">Reference proteome</keyword>
<evidence type="ECO:0000313" key="2">
    <source>
        <dbReference type="Proteomes" id="UP001279860"/>
    </source>
</evidence>
<proteinExistence type="predicted"/>
<gene>
    <name evidence="1" type="ORF">SBX64_17680</name>
</gene>
<dbReference type="RefSeq" id="WP_038184287.1">
    <property type="nucleotide sequence ID" value="NZ_AP024904.1"/>
</dbReference>
<reference evidence="1 2" key="1">
    <citation type="submission" date="2023-11" db="EMBL/GenBank/DDBJ databases">
        <title>Plant-associative lifestyle of Vibrio porteresiae and its evolutionary dynamics.</title>
        <authorList>
            <person name="Rameshkumar N."/>
            <person name="Kirti K."/>
        </authorList>
    </citation>
    <scope>NUCLEOTIDE SEQUENCE [LARGE SCALE GENOMIC DNA]</scope>
    <source>
        <strain evidence="1 2">MSSRF7</strain>
    </source>
</reference>
<sequence length="475" mass="53654">MLSKLNYLNVGDDGTFRKTGKDYSTPEDVDALIEFLKTQDKLVIHFHGGLIKESAGMQIAEKLSKSYKGAHPLTIVWETGLLETVQDRITDVYKTKLFKKLLLWVAKKASKYLPADFQIGTRGAKELTDAEILDELNNERPFEHLTPTLSQGAKGADFSLTEMELDNLIDEIEAELETEIDMTDPQISAMLTGYNAQKITGPQTSKGQARGISVKLIKDLAKLSVQVIRRLANGTHHGLYPTIVEEILQQYYLADVGEWVWGGMKLSAQEMWQENTNLSGVEQHAGTYLLEKLIALQQQHHIKIDIVGHSAGAIAICHLFKAMKQRQQSLDIRNLIFLAPAARYDLFIQHILPQPNFYQSFKMYTMSDQYECNDMLVPYVYTRSLLYFISGVLEGKDDMPIIGMERYISQPEQYKENAFAKVRDFMRQDNRLILSNSSELNPGAVAPFITTSETHGDFDDDEATISSINTLLQEG</sequence>
<dbReference type="Proteomes" id="UP001279860">
    <property type="component" value="Unassembled WGS sequence"/>
</dbReference>
<accession>A0ABU4IY91</accession>
<organism evidence="1 2">
    <name type="scientific">Vibrio rhizosphaerae</name>
    <dbReference type="NCBI Taxonomy" id="398736"/>
    <lineage>
        <taxon>Bacteria</taxon>
        <taxon>Pseudomonadati</taxon>
        <taxon>Pseudomonadota</taxon>
        <taxon>Gammaproteobacteria</taxon>
        <taxon>Vibrionales</taxon>
        <taxon>Vibrionaceae</taxon>
        <taxon>Vibrio</taxon>
    </lineage>
</organism>
<name>A0ABU4IY91_9VIBR</name>